<reference evidence="2 3" key="1">
    <citation type="journal article" date="2014" name="Genome Biol. Evol.">
        <title>Comparative Genomics of the Campylobacter lari Group.</title>
        <authorList>
            <person name="Miller W.G."/>
            <person name="Yee E."/>
            <person name="Chapman M.H."/>
            <person name="Smith T.P."/>
            <person name="Bono J.L."/>
            <person name="Huynh S."/>
            <person name="Parker C.T."/>
            <person name="Vandamme P."/>
            <person name="Luong K."/>
            <person name="Korlach J."/>
        </authorList>
    </citation>
    <scope>NUCLEOTIDE SEQUENCE [LARGE SCALE GENOMIC DNA]</scope>
    <source>
        <strain evidence="3">RM3659</strain>
    </source>
</reference>
<evidence type="ECO:0000313" key="2">
    <source>
        <dbReference type="EMBL" id="AJD01448.1"/>
    </source>
</evidence>
<dbReference type="Pfam" id="PF17425">
    <property type="entry name" value="Arylsulfotran_N"/>
    <property type="match status" value="1"/>
</dbReference>
<organism evidence="2 3">
    <name type="scientific">Campylobacter lari NCTC 11845</name>
    <dbReference type="NCBI Taxonomy" id="1388749"/>
    <lineage>
        <taxon>Bacteria</taxon>
        <taxon>Pseudomonadati</taxon>
        <taxon>Campylobacterota</taxon>
        <taxon>Epsilonproteobacteria</taxon>
        <taxon>Campylobacterales</taxon>
        <taxon>Campylobacteraceae</taxon>
        <taxon>Campylobacter</taxon>
    </lineage>
</organism>
<evidence type="ECO:0000259" key="1">
    <source>
        <dbReference type="Pfam" id="PF17425"/>
    </source>
</evidence>
<dbReference type="KEGG" id="cln:UPTC3659_0594"/>
<accession>A0A0A8HUP5</accession>
<dbReference type="InterPro" id="IPR035391">
    <property type="entry name" value="Arylsulfotran_N"/>
</dbReference>
<dbReference type="PANTHER" id="PTHR35340:SF10">
    <property type="entry name" value="CYTOPLASMIC PROTEIN"/>
    <property type="match status" value="1"/>
</dbReference>
<dbReference type="Pfam" id="PF05935">
    <property type="entry name" value="Arylsulfotrans"/>
    <property type="match status" value="1"/>
</dbReference>
<keyword evidence="2" id="KW-0808">Transferase</keyword>
<protein>
    <submittedName>
        <fullName evidence="2">Arylsulfate sulfotransferase</fullName>
    </submittedName>
</protein>
<dbReference type="Gene3D" id="2.60.40.3100">
    <property type="entry name" value="Arylsulphate sulphotransferase monomer, N-terminal domain"/>
    <property type="match status" value="1"/>
</dbReference>
<gene>
    <name evidence="2" type="primary">astA1</name>
    <name evidence="2" type="ORF">UPTC3659_0594</name>
</gene>
<proteinExistence type="predicted"/>
<dbReference type="InterPro" id="IPR038477">
    <property type="entry name" value="ASST_N_sf"/>
</dbReference>
<dbReference type="Proteomes" id="UP000031130">
    <property type="component" value="Chromosome"/>
</dbReference>
<dbReference type="GO" id="GO:0004062">
    <property type="term" value="F:aryl sulfotransferase activity"/>
    <property type="evidence" value="ECO:0007669"/>
    <property type="project" value="InterPro"/>
</dbReference>
<dbReference type="EMBL" id="CP007775">
    <property type="protein sequence ID" value="AJD01448.1"/>
    <property type="molecule type" value="Genomic_DNA"/>
</dbReference>
<dbReference type="InterPro" id="IPR053143">
    <property type="entry name" value="Arylsulfate_ST"/>
</dbReference>
<feature type="domain" description="Arylsulfotransferase N-terminal" evidence="1">
    <location>
        <begin position="45"/>
        <end position="136"/>
    </location>
</feature>
<evidence type="ECO:0000313" key="3">
    <source>
        <dbReference type="Proteomes" id="UP000031130"/>
    </source>
</evidence>
<name>A0A0A8HUP5_CAMLA</name>
<dbReference type="PANTHER" id="PTHR35340">
    <property type="entry name" value="PQQ ENZYME REPEAT PROTEIN-RELATED"/>
    <property type="match status" value="1"/>
</dbReference>
<sequence length="614" mass="69646">MKNNSMKKYALLLTSVVLFFPNVVMGIGGASGPKTYSSQGKIGAVVMNPYKIAPLTALIKNGGYDVKNAKVEVLGKGKDGISIKYNPSDREILTHGGIPIFGLYPDYINRVKVDYERSIDGLRSEKISEEYKIYAPPVYIESTGVNQIGVLPKAKIVVKADKKIKNNLYLINHLIRYPLANSAQAVWNNPTGGAMEWDLQSYNWIVDTNGDIRWYLKNDELRDPENIYKKGNMMGFIQLENGSLLWGMGQRYMNYDLMGREIFNRKLPMGYIDFSHHIEYTEKGTYLLRVASSDQKRKDGKNVRTVRDVIIEVDKDGKVIDEWKLYDILDPYRDVNLLVLDQGAVCLNVDKDKVGTTSKKEDLEDKNAPFGDVTGVGAGRNWAHVNSVDYDPSDDSIIISSRHQSAIIKIGRDKKVKWILGAHKGWGEKYKKALLQPIDKNGKKIVCEDEYSKCPGYENEDGGFDFTWTQHTAYYVPSMSKKGKIVVSVFDNGDTRGMHQPPFATSKYSRAVFYMIDEKNKTVEQIWEYGKQRGFDYYSPITSITQYFDKTNSVFVYSATAGLGKYLLNMGNTEPILSEFDFDTKKNLFEMKFENLGGQIGYRAYPININKAFD</sequence>
<dbReference type="AlphaFoldDB" id="A0A0A8HUP5"/>
<dbReference type="HOGENOM" id="CLU_026635_2_0_7"/>
<dbReference type="InterPro" id="IPR010262">
    <property type="entry name" value="Arylsulfotransferase_bact"/>
</dbReference>